<dbReference type="GO" id="GO:0050664">
    <property type="term" value="F:oxidoreductase activity, acting on NAD(P)H, oxygen as acceptor"/>
    <property type="evidence" value="ECO:0007669"/>
    <property type="project" value="TreeGrafter"/>
</dbReference>
<keyword evidence="2" id="KW-0521">NADP</keyword>
<dbReference type="PANTHER" id="PTHR43008:SF9">
    <property type="entry name" value="OXIDOREDUCTASE"/>
    <property type="match status" value="1"/>
</dbReference>
<proteinExistence type="inferred from homology"/>
<evidence type="ECO:0000256" key="1">
    <source>
        <dbReference type="ARBA" id="ARBA00006484"/>
    </source>
</evidence>
<dbReference type="GO" id="GO:0016616">
    <property type="term" value="F:oxidoreductase activity, acting on the CH-OH group of donors, NAD or NADP as acceptor"/>
    <property type="evidence" value="ECO:0007669"/>
    <property type="project" value="UniProtKB-ARBA"/>
</dbReference>
<dbReference type="InterPro" id="IPR036291">
    <property type="entry name" value="NAD(P)-bd_dom_sf"/>
</dbReference>
<feature type="region of interest" description="Disordered" evidence="5">
    <location>
        <begin position="534"/>
        <end position="594"/>
    </location>
</feature>
<evidence type="ECO:0000313" key="7">
    <source>
        <dbReference type="EMBL" id="KAF4312485.1"/>
    </source>
</evidence>
<sequence length="1098" mass="119924">MAPSIVSDTALPANIPESSLTPAAQAPVDKLFGLNGRTIVVTGGARGLGITLAIAVLEAGGDVVCLDILPDPSPEEWATIAKLTKASSKPLHATYKKCDITKEEEVEAVIQEAAQEAAARGNPIKGLISCAGIQQMKDAIDYPVDGYRRMMEVNVVGNFTTAKHVARVLRDGGKGGSIVFIASMSGQIMNRGLHCSAYNSSKAAVHQMTRSLSAEWGTYGIRVNSLSPGYIRTAMTDQLLAEKPEVEETWMRGAALGRLGAPEDFKAGAIYLLADGSAWQTGSDLRIDGGFAQSHPLPQLTLPSLVMSPPATQDQLTPSTSRETNSSSHATPAPTTESAQPPPEGSLKRKRGDEVHPTCTKCQKHGETCEWDTGVIFRHNGLSMEHPSMREIGRHNSQRQTDFTIIDVTSSVVRSCRDEDGSADDYQDTTDATPLESDHRGSWSWKQAEDSATAAAQSSKPFSSASSPDQARSLSDTQSPVQHHNAPASAAKFHTPTVPHGPDPQSRIPSYRSQGVTDTVQPDAADANLRRHMSGNGAVLNGQPRTDGALPPHPNLDRTSSSSTFSTMRSSLPTTTSAPSGENHRYSLDNEPPALSLSAGELAALDFLTSQPTQHAPHEIAMTDHDRPWISPDMNQEVSSAFSNDPVLVESPSYGLYYPSHAYRDLQQNLHSHIIETARNSGITRQGTPDLTVDGVPEGVQGHDPDTVGHAAARLESMAHPQRTKTLTEQREIELWQNYLNEVAPWLDKFDNHRHFQFTIPIMAKTCAHLRYSALALSARQQERKDPSRPYTESLGLYQEAIQNLVPELETMSTPVIASSVLLCVLEMIIVSPKDWGRHLDGCAILLQAANITGVSGGVNQALFWCFARMDVWGGYLSDNCTKVPLDRWLSSHVPMSTAVNLFKNECKGFDAYANYAVFLSASVVNVINGRGDTVSNPEARAEYVARWKALWDLVEDWYNTRPVEMQPLLSYPASFDDYDYPFPKVLYGNPPAVNGNQLYHFCAIRLLQEKPKEVRLNKKSAKSLIWHARQICGIAASNSHHGAWINGLQPLWVAGKLMSHPSEHRAILSVLARIENESGWATKWRADELKEYWGEAS</sequence>
<dbReference type="FunFam" id="3.40.50.720:FF:000245">
    <property type="entry name" value="Short chain dehydrogenase, putative"/>
    <property type="match status" value="1"/>
</dbReference>
<name>A0A8H4J3A3_9PEZI</name>
<dbReference type="PRINTS" id="PR00081">
    <property type="entry name" value="GDHRDH"/>
</dbReference>
<dbReference type="SMART" id="SM00822">
    <property type="entry name" value="PKS_KR"/>
    <property type="match status" value="1"/>
</dbReference>
<feature type="compositionally biased region" description="Polar residues" evidence="5">
    <location>
        <begin position="468"/>
        <end position="482"/>
    </location>
</feature>
<dbReference type="Pfam" id="PF11951">
    <property type="entry name" value="Fungal_trans_2"/>
    <property type="match status" value="1"/>
</dbReference>
<comment type="caution">
    <text evidence="7">The sequence shown here is derived from an EMBL/GenBank/DDBJ whole genome shotgun (WGS) entry which is preliminary data.</text>
</comment>
<evidence type="ECO:0000256" key="5">
    <source>
        <dbReference type="SAM" id="MobiDB-lite"/>
    </source>
</evidence>
<dbReference type="SUPFAM" id="SSF51735">
    <property type="entry name" value="NAD(P)-binding Rossmann-fold domains"/>
    <property type="match status" value="1"/>
</dbReference>
<dbReference type="Proteomes" id="UP000572817">
    <property type="component" value="Unassembled WGS sequence"/>
</dbReference>
<feature type="compositionally biased region" description="Low complexity" evidence="5">
    <location>
        <begin position="559"/>
        <end position="571"/>
    </location>
</feature>
<dbReference type="InterPro" id="IPR002347">
    <property type="entry name" value="SDR_fam"/>
</dbReference>
<gene>
    <name evidence="7" type="ORF">GTA08_BOTSDO11948</name>
</gene>
<evidence type="ECO:0000313" key="8">
    <source>
        <dbReference type="Proteomes" id="UP000572817"/>
    </source>
</evidence>
<dbReference type="InterPro" id="IPR021858">
    <property type="entry name" value="Fun_TF"/>
</dbReference>
<dbReference type="GO" id="GO:0008270">
    <property type="term" value="F:zinc ion binding"/>
    <property type="evidence" value="ECO:0007669"/>
    <property type="project" value="InterPro"/>
</dbReference>
<protein>
    <submittedName>
        <fullName evidence="7">Short-chain dehydrogenase/reductase SDR</fullName>
    </submittedName>
</protein>
<feature type="compositionally biased region" description="Polar residues" evidence="5">
    <location>
        <begin position="310"/>
        <end position="339"/>
    </location>
</feature>
<dbReference type="InterPro" id="IPR020904">
    <property type="entry name" value="Sc_DH/Rdtase_CS"/>
</dbReference>
<feature type="compositionally biased region" description="Polar residues" evidence="5">
    <location>
        <begin position="507"/>
        <end position="518"/>
    </location>
</feature>
<evidence type="ECO:0000256" key="4">
    <source>
        <dbReference type="ARBA" id="ARBA00023242"/>
    </source>
</evidence>
<feature type="compositionally biased region" description="Low complexity" evidence="5">
    <location>
        <begin position="454"/>
        <end position="467"/>
    </location>
</feature>
<comment type="similarity">
    <text evidence="1">Belongs to the short-chain dehydrogenases/reductases (SDR) family.</text>
</comment>
<dbReference type="InterPro" id="IPR057326">
    <property type="entry name" value="KR_dom"/>
</dbReference>
<dbReference type="PANTHER" id="PTHR43008">
    <property type="entry name" value="BENZIL REDUCTASE"/>
    <property type="match status" value="1"/>
</dbReference>
<organism evidence="7 8">
    <name type="scientific">Botryosphaeria dothidea</name>
    <dbReference type="NCBI Taxonomy" id="55169"/>
    <lineage>
        <taxon>Eukaryota</taxon>
        <taxon>Fungi</taxon>
        <taxon>Dikarya</taxon>
        <taxon>Ascomycota</taxon>
        <taxon>Pezizomycotina</taxon>
        <taxon>Dothideomycetes</taxon>
        <taxon>Dothideomycetes incertae sedis</taxon>
        <taxon>Botryosphaeriales</taxon>
        <taxon>Botryosphaeriaceae</taxon>
        <taxon>Botryosphaeria</taxon>
    </lineage>
</organism>
<feature type="region of interest" description="Disordered" evidence="5">
    <location>
        <begin position="301"/>
        <end position="360"/>
    </location>
</feature>
<keyword evidence="4" id="KW-0539">Nucleus</keyword>
<feature type="domain" description="Ketoreductase" evidence="6">
    <location>
        <begin position="37"/>
        <end position="229"/>
    </location>
</feature>
<keyword evidence="8" id="KW-1185">Reference proteome</keyword>
<accession>A0A8H4J3A3</accession>
<dbReference type="EMBL" id="WWBZ02000002">
    <property type="protein sequence ID" value="KAF4312485.1"/>
    <property type="molecule type" value="Genomic_DNA"/>
</dbReference>
<dbReference type="CDD" id="cd00067">
    <property type="entry name" value="GAL4"/>
    <property type="match status" value="1"/>
</dbReference>
<dbReference type="Gene3D" id="3.40.50.720">
    <property type="entry name" value="NAD(P)-binding Rossmann-like Domain"/>
    <property type="match status" value="1"/>
</dbReference>
<dbReference type="PROSITE" id="PS00061">
    <property type="entry name" value="ADH_SHORT"/>
    <property type="match status" value="1"/>
</dbReference>
<evidence type="ECO:0000259" key="6">
    <source>
        <dbReference type="SMART" id="SM00822"/>
    </source>
</evidence>
<dbReference type="AlphaFoldDB" id="A0A8H4J3A3"/>
<reference evidence="7" key="1">
    <citation type="submission" date="2020-04" db="EMBL/GenBank/DDBJ databases">
        <title>Genome Assembly and Annotation of Botryosphaeria dothidea sdau 11-99, a Latent Pathogen of Apple Fruit Ring Rot in China.</title>
        <authorList>
            <person name="Yu C."/>
            <person name="Diao Y."/>
            <person name="Lu Q."/>
            <person name="Zhao J."/>
            <person name="Cui S."/>
            <person name="Peng C."/>
            <person name="He B."/>
            <person name="Liu H."/>
        </authorList>
    </citation>
    <scope>NUCLEOTIDE SEQUENCE [LARGE SCALE GENOMIC DNA]</scope>
    <source>
        <strain evidence="7">Sdau11-99</strain>
    </source>
</reference>
<dbReference type="GO" id="GO:0000981">
    <property type="term" value="F:DNA-binding transcription factor activity, RNA polymerase II-specific"/>
    <property type="evidence" value="ECO:0007669"/>
    <property type="project" value="InterPro"/>
</dbReference>
<feature type="region of interest" description="Disordered" evidence="5">
    <location>
        <begin position="416"/>
        <end position="518"/>
    </location>
</feature>
<evidence type="ECO:0000256" key="3">
    <source>
        <dbReference type="ARBA" id="ARBA00023002"/>
    </source>
</evidence>
<dbReference type="Pfam" id="PF13561">
    <property type="entry name" value="adh_short_C2"/>
    <property type="match status" value="1"/>
</dbReference>
<keyword evidence="3" id="KW-0560">Oxidoreductase</keyword>
<dbReference type="OrthoDB" id="415590at2759"/>
<evidence type="ECO:0000256" key="2">
    <source>
        <dbReference type="ARBA" id="ARBA00022857"/>
    </source>
</evidence>
<dbReference type="InterPro" id="IPR001138">
    <property type="entry name" value="Zn2Cys6_DnaBD"/>
</dbReference>